<feature type="domain" description="F-BAR" evidence="3">
    <location>
        <begin position="1"/>
        <end position="209"/>
    </location>
</feature>
<evidence type="ECO:0000256" key="1">
    <source>
        <dbReference type="ARBA" id="ARBA00023054"/>
    </source>
</evidence>
<keyword evidence="1 2" id="KW-0175">Coiled coil</keyword>
<dbReference type="SUPFAM" id="SSF103657">
    <property type="entry name" value="BAR/IMD domain-like"/>
    <property type="match status" value="1"/>
</dbReference>
<keyword evidence="5" id="KW-1185">Reference proteome</keyword>
<dbReference type="InterPro" id="IPR051627">
    <property type="entry name" value="SLIT-ROBO_RhoGAP"/>
</dbReference>
<accession>A0A672KHR8</accession>
<dbReference type="Ensembl" id="ENSSGRT00000010367.1">
    <property type="protein sequence ID" value="ENSSGRP00000009514.1"/>
    <property type="gene ID" value="ENSSGRG00000006427.1"/>
</dbReference>
<protein>
    <recommendedName>
        <fullName evidence="3">F-BAR domain-containing protein</fullName>
    </recommendedName>
</protein>
<proteinExistence type="predicted"/>
<organism evidence="4 5">
    <name type="scientific">Sinocyclocheilus grahami</name>
    <name type="common">Dianchi golden-line fish</name>
    <name type="synonym">Barbus grahami</name>
    <dbReference type="NCBI Taxonomy" id="75366"/>
    <lineage>
        <taxon>Eukaryota</taxon>
        <taxon>Metazoa</taxon>
        <taxon>Chordata</taxon>
        <taxon>Craniata</taxon>
        <taxon>Vertebrata</taxon>
        <taxon>Euteleostomi</taxon>
        <taxon>Actinopterygii</taxon>
        <taxon>Neopterygii</taxon>
        <taxon>Teleostei</taxon>
        <taxon>Ostariophysi</taxon>
        <taxon>Cypriniformes</taxon>
        <taxon>Cyprinidae</taxon>
        <taxon>Cyprininae</taxon>
        <taxon>Sinocyclocheilus</taxon>
    </lineage>
</organism>
<dbReference type="InterPro" id="IPR027267">
    <property type="entry name" value="AH/BAR_dom_sf"/>
</dbReference>
<dbReference type="PANTHER" id="PTHR14166">
    <property type="entry name" value="SLIT-ROBO RHO GTPASE ACTIVATING PROTEIN"/>
    <property type="match status" value="1"/>
</dbReference>
<dbReference type="Pfam" id="PF00611">
    <property type="entry name" value="FCH"/>
    <property type="match status" value="1"/>
</dbReference>
<evidence type="ECO:0000313" key="4">
    <source>
        <dbReference type="Ensembl" id="ENSSGRP00000009514.1"/>
    </source>
</evidence>
<dbReference type="Proteomes" id="UP000472262">
    <property type="component" value="Unassembled WGS sequence"/>
</dbReference>
<reference evidence="4" key="1">
    <citation type="submission" date="2025-08" db="UniProtKB">
        <authorList>
            <consortium name="Ensembl"/>
        </authorList>
    </citation>
    <scope>IDENTIFICATION</scope>
</reference>
<dbReference type="InParanoid" id="A0A672KHR8"/>
<evidence type="ECO:0000256" key="2">
    <source>
        <dbReference type="PROSITE-ProRule" id="PRU01077"/>
    </source>
</evidence>
<dbReference type="InterPro" id="IPR001060">
    <property type="entry name" value="FCH_dom"/>
</dbReference>
<dbReference type="Gene3D" id="1.20.1270.60">
    <property type="entry name" value="Arfaptin homology (AH) domain/BAR domain"/>
    <property type="match status" value="1"/>
</dbReference>
<dbReference type="SMART" id="SM00055">
    <property type="entry name" value="FCH"/>
    <property type="match status" value="1"/>
</dbReference>
<name>A0A672KHR8_SINGR</name>
<evidence type="ECO:0000313" key="5">
    <source>
        <dbReference type="Proteomes" id="UP000472262"/>
    </source>
</evidence>
<dbReference type="AlphaFoldDB" id="A0A672KHR8"/>
<dbReference type="InterPro" id="IPR031160">
    <property type="entry name" value="F_BAR_dom"/>
</dbReference>
<reference evidence="4" key="2">
    <citation type="submission" date="2025-09" db="UniProtKB">
        <authorList>
            <consortium name="Ensembl"/>
        </authorList>
    </citation>
    <scope>IDENTIFICATION</scope>
</reference>
<evidence type="ECO:0000259" key="3">
    <source>
        <dbReference type="PROSITE" id="PS51741"/>
    </source>
</evidence>
<sequence length="209" mass="24298">LSFTPLFVRGQLSEQLKILDAQLEVKTQQLQDLSEYLRRRGEIEAEYARSLEKLSERFTVKTKRKEQLDLSVAQCWSVLLTQTRQESRDHSSLSELCCNTLTQRLSHCIEDTHRLAKRVQKSLSSTLLPDLTSKSPSFPSPFIYRNHTPTQNTAKPSSLFHTYSYYLFQSKEVGLQMQDELLKVTTEMQTVGWTLFCCEHAQFTRRNTL</sequence>
<dbReference type="PROSITE" id="PS51741">
    <property type="entry name" value="F_BAR"/>
    <property type="match status" value="1"/>
</dbReference>